<dbReference type="Gene3D" id="1.25.40.1040">
    <property type="match status" value="1"/>
</dbReference>
<dbReference type="AlphaFoldDB" id="C5LSK6"/>
<dbReference type="InParanoid" id="C5LSK6"/>
<reference evidence="1 2" key="1">
    <citation type="submission" date="2008-07" db="EMBL/GenBank/DDBJ databases">
        <authorList>
            <person name="El-Sayed N."/>
            <person name="Caler E."/>
            <person name="Inman J."/>
            <person name="Amedeo P."/>
            <person name="Hass B."/>
            <person name="Wortman J."/>
        </authorList>
    </citation>
    <scope>NUCLEOTIDE SEQUENCE [LARGE SCALE GENOMIC DNA]</scope>
    <source>
        <strain evidence="2">ATCC 50983 / TXsc</strain>
    </source>
</reference>
<evidence type="ECO:0000313" key="1">
    <source>
        <dbReference type="EMBL" id="EER00247.1"/>
    </source>
</evidence>
<dbReference type="InterPro" id="IPR011990">
    <property type="entry name" value="TPR-like_helical_dom_sf"/>
</dbReference>
<dbReference type="PANTHER" id="PTHR22767">
    <property type="entry name" value="N-TERMINAL ACETYLTRANSFERASE-RELATED"/>
    <property type="match status" value="1"/>
</dbReference>
<dbReference type="GO" id="GO:0031416">
    <property type="term" value="C:NatB complex"/>
    <property type="evidence" value="ECO:0007669"/>
    <property type="project" value="TreeGrafter"/>
</dbReference>
<keyword evidence="2" id="KW-1185">Reference proteome</keyword>
<dbReference type="PANTHER" id="PTHR22767:SF3">
    <property type="entry name" value="N-ALPHA-ACETYLTRANSFERASE 25, NATB AUXILIARY SUBUNIT"/>
    <property type="match status" value="1"/>
</dbReference>
<evidence type="ECO:0000313" key="2">
    <source>
        <dbReference type="Proteomes" id="UP000007800"/>
    </source>
</evidence>
<dbReference type="OrthoDB" id="205623at2759"/>
<accession>C5LSK6</accession>
<name>C5LSK6_PERM5</name>
<sequence length="852" mass="93014">MAKGNHDNASATRKLKAIYEALDGGNSKQALKLANAQLSITPDNQMIKALASVALDRLGRHPEALALCDEIMKEGPPTEDTLISTMAVVYRANSVYEPVLTMYQKAVGAEDGPELEEGLTTVYVAALRVANWTAAQQAAMRLAKAIPSKSQQFLCGYVLAVLLSRPKSTDPLLRLAKASLSKVLGSPSEDTTPRREASKQLLWLSVLVANEEWEEAIATVDKLGAFTSEGEKCRLRAEIYEKAGQLNEALTAVLADPTPNMRTVREAVYLATSSGSDSNVASVKDWLQEGTIGERPSDHEDRESHGNTSLSYGGIPCSSLARLGMMLLAVTSGHTADLVAQLESYVESFGHTSPCYFAVRPYLSALTTTQAVDLGKRMLKLSEMSINGSSSSTQTGKPFRQRMLTRARIASALVPEEVPVEQLIELGKSWDEEESEQQEEGEECSIGRMLIICAIVALVGRHEPIPAFAVCRAARQRHPTCDHLSVLEIVILKGGLGITDIGEERQEALNDLKNAQHRTLLWLTGNKPAAVEHVRDFDSDMSDTVLLTLQEGLWGRVEEYLRAGCRTNLSSIMGGPGGVDQDLTPIHFAIPPAILGPKVKGSSAVLTCSRTPEEPLTALGSIIGTQELRPRPITEPLDDMSLMHPMRRLVLEMRQKVDVPPQERAECEEFKSLAGEELPSGRPVAALPALLYRAEESLKVAPENGGKEEAEDILEQVMKDVVEKYLRTGTNLHRAGAEDDDCRRAVEEVSYFGQYVGPSIFGLVVRSTRALSKKSPMRKLVRHFSHRMQDALMACSKSLELSRPTLRQIAAYGLGRSVGAAVCEVEALRTRAMREAAKGCRKWANSLAEKKM</sequence>
<dbReference type="GeneID" id="9049989"/>
<organism evidence="2">
    <name type="scientific">Perkinsus marinus (strain ATCC 50983 / TXsc)</name>
    <dbReference type="NCBI Taxonomy" id="423536"/>
    <lineage>
        <taxon>Eukaryota</taxon>
        <taxon>Sar</taxon>
        <taxon>Alveolata</taxon>
        <taxon>Perkinsozoa</taxon>
        <taxon>Perkinsea</taxon>
        <taxon>Perkinsida</taxon>
        <taxon>Perkinsidae</taxon>
        <taxon>Perkinsus</taxon>
    </lineage>
</organism>
<dbReference type="EMBL" id="GG685191">
    <property type="protein sequence ID" value="EER00247.1"/>
    <property type="molecule type" value="Genomic_DNA"/>
</dbReference>
<dbReference type="Proteomes" id="UP000007800">
    <property type="component" value="Unassembled WGS sequence"/>
</dbReference>
<dbReference type="RefSeq" id="XP_002767529.1">
    <property type="nucleotide sequence ID" value="XM_002767483.1"/>
</dbReference>
<gene>
    <name evidence="1" type="ORF">Pmar_PMAR017105</name>
</gene>
<protein>
    <submittedName>
        <fullName evidence="1">Uncharacterized protein</fullName>
    </submittedName>
</protein>
<dbReference type="SUPFAM" id="SSF48452">
    <property type="entry name" value="TPR-like"/>
    <property type="match status" value="1"/>
</dbReference>
<proteinExistence type="predicted"/>
<dbReference type="OMA" id="ASKQLLW"/>